<proteinExistence type="predicted"/>
<dbReference type="Proteomes" id="UP000824469">
    <property type="component" value="Unassembled WGS sequence"/>
</dbReference>
<protein>
    <submittedName>
        <fullName evidence="2">Uncharacterized protein</fullName>
    </submittedName>
</protein>
<sequence length="417" mass="47059">MATAAFKSTTKRYQENNSNSAAGGHRRSRSLSHFGRYNSEISSSAPSALRQNKIHINDQDEDQELNIKPPSRNVSPPRESSVTETRGFASRRGRSVSRYQTESANDSQSETEKKLQRGRSVIRNGVSRHTVNPTENGRRRQRSVSVARHYQYSDSTSESDMDRTYNWTGSNRLNSNATKDGQRHTSEKLSGGGIVKPQRGLRRCSSQTDLLRSYDNHSSYGSSLTDDEGLDVTHGDQGEEKIIRAVYAQMKTSVKKNTPLTTSKGSNDLLKPNSPDVRKNHTAKLEQSEKRARNLRTELAVEEHRRQELTKVLKELLSGTKPAQMERPSRRRRNSADRKQLSKALNEEAQNYIDEFLSMSNIEDSEFSSSFEEEQYNTGAHGRKIEDNGLCQDSLLHVESTEKCLLSAQHVPLSVEE</sequence>
<dbReference type="OMA" id="NMEPEQA"/>
<accession>A0AA38FZ97</accession>
<evidence type="ECO:0000313" key="2">
    <source>
        <dbReference type="EMBL" id="KAH9312525.1"/>
    </source>
</evidence>
<organism evidence="2 3">
    <name type="scientific">Taxus chinensis</name>
    <name type="common">Chinese yew</name>
    <name type="synonym">Taxus wallichiana var. chinensis</name>
    <dbReference type="NCBI Taxonomy" id="29808"/>
    <lineage>
        <taxon>Eukaryota</taxon>
        <taxon>Viridiplantae</taxon>
        <taxon>Streptophyta</taxon>
        <taxon>Embryophyta</taxon>
        <taxon>Tracheophyta</taxon>
        <taxon>Spermatophyta</taxon>
        <taxon>Pinopsida</taxon>
        <taxon>Pinidae</taxon>
        <taxon>Conifers II</taxon>
        <taxon>Cupressales</taxon>
        <taxon>Taxaceae</taxon>
        <taxon>Taxus</taxon>
    </lineage>
</organism>
<keyword evidence="3" id="KW-1185">Reference proteome</keyword>
<dbReference type="EMBL" id="JAHRHJ020000006">
    <property type="protein sequence ID" value="KAH9312525.1"/>
    <property type="molecule type" value="Genomic_DNA"/>
</dbReference>
<feature type="compositionally biased region" description="Basic and acidic residues" evidence="1">
    <location>
        <begin position="276"/>
        <end position="292"/>
    </location>
</feature>
<name>A0AA38FZ97_TAXCH</name>
<evidence type="ECO:0000256" key="1">
    <source>
        <dbReference type="SAM" id="MobiDB-lite"/>
    </source>
</evidence>
<comment type="caution">
    <text evidence="2">The sequence shown here is derived from an EMBL/GenBank/DDBJ whole genome shotgun (WGS) entry which is preliminary data.</text>
</comment>
<feature type="region of interest" description="Disordered" evidence="1">
    <location>
        <begin position="256"/>
        <end position="292"/>
    </location>
</feature>
<feature type="compositionally biased region" description="Polar residues" evidence="1">
    <location>
        <begin position="165"/>
        <end position="179"/>
    </location>
</feature>
<feature type="region of interest" description="Disordered" evidence="1">
    <location>
        <begin position="1"/>
        <end position="234"/>
    </location>
</feature>
<feature type="compositionally biased region" description="Polar residues" evidence="1">
    <location>
        <begin position="204"/>
        <end position="224"/>
    </location>
</feature>
<feature type="compositionally biased region" description="Polar residues" evidence="1">
    <location>
        <begin position="256"/>
        <end position="266"/>
    </location>
</feature>
<feature type="region of interest" description="Disordered" evidence="1">
    <location>
        <begin position="314"/>
        <end position="340"/>
    </location>
</feature>
<dbReference type="AlphaFoldDB" id="A0AA38FZ97"/>
<feature type="compositionally biased region" description="Polar residues" evidence="1">
    <location>
        <begin position="72"/>
        <end position="84"/>
    </location>
</feature>
<feature type="compositionally biased region" description="Polar residues" evidence="1">
    <location>
        <begin position="39"/>
        <end position="50"/>
    </location>
</feature>
<dbReference type="PANTHER" id="PTHR34466">
    <property type="entry name" value="OS11G0129800 PROTEIN"/>
    <property type="match status" value="1"/>
</dbReference>
<gene>
    <name evidence="2" type="ORF">KI387_027560</name>
</gene>
<dbReference type="PANTHER" id="PTHR34466:SF1">
    <property type="entry name" value="OS06G0609800 PROTEIN"/>
    <property type="match status" value="1"/>
</dbReference>
<evidence type="ECO:0000313" key="3">
    <source>
        <dbReference type="Proteomes" id="UP000824469"/>
    </source>
</evidence>
<feature type="compositionally biased region" description="Polar residues" evidence="1">
    <location>
        <begin position="97"/>
        <end position="108"/>
    </location>
</feature>
<reference evidence="2 3" key="1">
    <citation type="journal article" date="2021" name="Nat. Plants">
        <title>The Taxus genome provides insights into paclitaxel biosynthesis.</title>
        <authorList>
            <person name="Xiong X."/>
            <person name="Gou J."/>
            <person name="Liao Q."/>
            <person name="Li Y."/>
            <person name="Zhou Q."/>
            <person name="Bi G."/>
            <person name="Li C."/>
            <person name="Du R."/>
            <person name="Wang X."/>
            <person name="Sun T."/>
            <person name="Guo L."/>
            <person name="Liang H."/>
            <person name="Lu P."/>
            <person name="Wu Y."/>
            <person name="Zhang Z."/>
            <person name="Ro D.K."/>
            <person name="Shang Y."/>
            <person name="Huang S."/>
            <person name="Yan J."/>
        </authorList>
    </citation>
    <scope>NUCLEOTIDE SEQUENCE [LARGE SCALE GENOMIC DNA]</scope>
    <source>
        <strain evidence="2">Ta-2019</strain>
    </source>
</reference>